<keyword evidence="3" id="KW-1185">Reference proteome</keyword>
<keyword evidence="1" id="KW-0812">Transmembrane</keyword>
<gene>
    <name evidence="2" type="ORF">ACFFQA_01070</name>
</gene>
<proteinExistence type="predicted"/>
<sequence>MTDEDRQKDEFDEFRAELSQVERRVSRRIDPGLRGVRIAVAVLVLLVTAVLPWIGDTAGWQVLFGGAGVGVLPVLFAGALLGVGVVGSALALALRNWALSWVCALGSCVAAVLGMLSIWTQQTGRVPVPGQPRLPGPGPSFGLVIAEFAAIALAIMWLRVASTRP</sequence>
<feature type="transmembrane region" description="Helical" evidence="1">
    <location>
        <begin position="60"/>
        <end position="86"/>
    </location>
</feature>
<evidence type="ECO:0000313" key="3">
    <source>
        <dbReference type="Proteomes" id="UP001589693"/>
    </source>
</evidence>
<dbReference type="Proteomes" id="UP001589693">
    <property type="component" value="Unassembled WGS sequence"/>
</dbReference>
<name>A0ABV5ZQS8_9PSEU</name>
<organism evidence="2 3">
    <name type="scientific">Allokutzneria oryzae</name>
    <dbReference type="NCBI Taxonomy" id="1378989"/>
    <lineage>
        <taxon>Bacteria</taxon>
        <taxon>Bacillati</taxon>
        <taxon>Actinomycetota</taxon>
        <taxon>Actinomycetes</taxon>
        <taxon>Pseudonocardiales</taxon>
        <taxon>Pseudonocardiaceae</taxon>
        <taxon>Allokutzneria</taxon>
    </lineage>
</organism>
<evidence type="ECO:0000256" key="1">
    <source>
        <dbReference type="SAM" id="Phobius"/>
    </source>
</evidence>
<feature type="transmembrane region" description="Helical" evidence="1">
    <location>
        <begin position="36"/>
        <end position="54"/>
    </location>
</feature>
<feature type="transmembrane region" description="Helical" evidence="1">
    <location>
        <begin position="98"/>
        <end position="120"/>
    </location>
</feature>
<keyword evidence="1" id="KW-1133">Transmembrane helix</keyword>
<accession>A0ABV5ZQS8</accession>
<reference evidence="2 3" key="1">
    <citation type="submission" date="2024-09" db="EMBL/GenBank/DDBJ databases">
        <authorList>
            <person name="Sun Q."/>
            <person name="Mori K."/>
        </authorList>
    </citation>
    <scope>NUCLEOTIDE SEQUENCE [LARGE SCALE GENOMIC DNA]</scope>
    <source>
        <strain evidence="2 3">TBRC 7907</strain>
    </source>
</reference>
<protein>
    <recommendedName>
        <fullName evidence="4">Transmembrane protein</fullName>
    </recommendedName>
</protein>
<keyword evidence="1" id="KW-0472">Membrane</keyword>
<dbReference type="RefSeq" id="WP_377849600.1">
    <property type="nucleotide sequence ID" value="NZ_JBHLZU010000002.1"/>
</dbReference>
<comment type="caution">
    <text evidence="2">The sequence shown here is derived from an EMBL/GenBank/DDBJ whole genome shotgun (WGS) entry which is preliminary data.</text>
</comment>
<evidence type="ECO:0000313" key="2">
    <source>
        <dbReference type="EMBL" id="MFB9902518.1"/>
    </source>
</evidence>
<dbReference type="EMBL" id="JBHLZU010000002">
    <property type="protein sequence ID" value="MFB9902518.1"/>
    <property type="molecule type" value="Genomic_DNA"/>
</dbReference>
<feature type="transmembrane region" description="Helical" evidence="1">
    <location>
        <begin position="140"/>
        <end position="160"/>
    </location>
</feature>
<evidence type="ECO:0008006" key="4">
    <source>
        <dbReference type="Google" id="ProtNLM"/>
    </source>
</evidence>